<dbReference type="Proteomes" id="UP000758603">
    <property type="component" value="Unassembled WGS sequence"/>
</dbReference>
<evidence type="ECO:0000256" key="3">
    <source>
        <dbReference type="PROSITE-ProRule" id="PRU00023"/>
    </source>
</evidence>
<reference evidence="4" key="1">
    <citation type="journal article" date="2021" name="Nat. Commun.">
        <title>Genetic determinants of endophytism in the Arabidopsis root mycobiome.</title>
        <authorList>
            <person name="Mesny F."/>
            <person name="Miyauchi S."/>
            <person name="Thiergart T."/>
            <person name="Pickel B."/>
            <person name="Atanasova L."/>
            <person name="Karlsson M."/>
            <person name="Huettel B."/>
            <person name="Barry K.W."/>
            <person name="Haridas S."/>
            <person name="Chen C."/>
            <person name="Bauer D."/>
            <person name="Andreopoulos W."/>
            <person name="Pangilinan J."/>
            <person name="LaButti K."/>
            <person name="Riley R."/>
            <person name="Lipzen A."/>
            <person name="Clum A."/>
            <person name="Drula E."/>
            <person name="Henrissat B."/>
            <person name="Kohler A."/>
            <person name="Grigoriev I.V."/>
            <person name="Martin F.M."/>
            <person name="Hacquard S."/>
        </authorList>
    </citation>
    <scope>NUCLEOTIDE SEQUENCE</scope>
    <source>
        <strain evidence="4">MPI-SDFR-AT-0073</strain>
    </source>
</reference>
<dbReference type="RefSeq" id="XP_045954211.1">
    <property type="nucleotide sequence ID" value="XM_046096647.1"/>
</dbReference>
<feature type="repeat" description="ANK" evidence="3">
    <location>
        <begin position="365"/>
        <end position="397"/>
    </location>
</feature>
<keyword evidence="1" id="KW-0677">Repeat</keyword>
<dbReference type="OrthoDB" id="341259at2759"/>
<evidence type="ECO:0000256" key="2">
    <source>
        <dbReference type="ARBA" id="ARBA00023043"/>
    </source>
</evidence>
<dbReference type="PROSITE" id="PS50088">
    <property type="entry name" value="ANK_REPEAT"/>
    <property type="match status" value="4"/>
</dbReference>
<dbReference type="AlphaFoldDB" id="A0A9P8RKS1"/>
<dbReference type="Gene3D" id="1.25.40.20">
    <property type="entry name" value="Ankyrin repeat-containing domain"/>
    <property type="match status" value="4"/>
</dbReference>
<dbReference type="EMBL" id="JAGPXC010000008">
    <property type="protein sequence ID" value="KAH6647699.1"/>
    <property type="molecule type" value="Genomic_DNA"/>
</dbReference>
<feature type="repeat" description="ANK" evidence="3">
    <location>
        <begin position="41"/>
        <end position="73"/>
    </location>
</feature>
<feature type="repeat" description="ANK" evidence="3">
    <location>
        <begin position="507"/>
        <end position="539"/>
    </location>
</feature>
<dbReference type="SMART" id="SM00248">
    <property type="entry name" value="ANK"/>
    <property type="match status" value="9"/>
</dbReference>
<evidence type="ECO:0000313" key="5">
    <source>
        <dbReference type="Proteomes" id="UP000758603"/>
    </source>
</evidence>
<dbReference type="PANTHER" id="PTHR24198:SF165">
    <property type="entry name" value="ANKYRIN REPEAT-CONTAINING PROTEIN-RELATED"/>
    <property type="match status" value="1"/>
</dbReference>
<dbReference type="Pfam" id="PF00023">
    <property type="entry name" value="Ank"/>
    <property type="match status" value="1"/>
</dbReference>
<keyword evidence="2 3" id="KW-0040">ANK repeat</keyword>
<dbReference type="SUPFAM" id="SSF48403">
    <property type="entry name" value="Ankyrin repeat"/>
    <property type="match status" value="3"/>
</dbReference>
<gene>
    <name evidence="4" type="ORF">BKA67DRAFT_396240</name>
</gene>
<dbReference type="Pfam" id="PF12796">
    <property type="entry name" value="Ank_2"/>
    <property type="match status" value="2"/>
</dbReference>
<proteinExistence type="predicted"/>
<dbReference type="PROSITE" id="PS50297">
    <property type="entry name" value="ANK_REP_REGION"/>
    <property type="match status" value="2"/>
</dbReference>
<keyword evidence="5" id="KW-1185">Reference proteome</keyword>
<dbReference type="GeneID" id="70125539"/>
<accession>A0A9P8RKS1</accession>
<dbReference type="InterPro" id="IPR002110">
    <property type="entry name" value="Ankyrin_rpt"/>
</dbReference>
<evidence type="ECO:0000256" key="1">
    <source>
        <dbReference type="ARBA" id="ARBA00022737"/>
    </source>
</evidence>
<name>A0A9P8RKS1_9PEZI</name>
<sequence>MFTDDPYVTALHTACELGSVEMCGHLIDSLYQTNLEAKDHVGRTPLVYAYYNENWSCIDYLISMGATINTKCGPFSLFQHACNYGQFAEANRLLELGADIDVTFSTPGDETSSLACCCYGGRLERRNKLWNDRAERQSHLRVKVTQLLIDRKVDIEKGWKDSTPLMEAAASHLSELVELLLSAGADANVEDANSNSALVKACQSTSSSMPGPMLRTVLALLNCKPKRAQCRVALAALCNTKDLEHNTDRETAAQLLLDYAGNSSIARSVGQSLLASSIVNGNTGLAATWAGLGVKPTKKMIQTIARRAIETEFSSALEYVLDNFRGSAPLLLSGHLLLKALAAGSKLCAIVLLMRGSQFDVRSEEGETCLFLACQSKGTSLADMLLVRGADPNSCNDDGTYPLLPAIANENRKLIALLMKHGAMIHHDPSGLQGSPLDLAIMLGKANVVREIIAQEAYWDSTKQERSAHLRVACTNPAGHFEDEHILYTLINAGGVDIDSPIATGLFAATPLHFAIAAENNSAIKVLMKEGAKIHRKISGQPIERQPGTDSAGGAEDLIAGTTPMEFALKCGDVAIATMMMDDEEHTASSAHRYMLELDDVYVPWIEHTDDVPIVDYVKAVCHRHNQSLLARLLTRGISPNIQDAHGKTPIMLLCEAWDKHGDDPAWAPGAVASRIGKCIGMLFHNRVGANPSICDKKGKSGLDYIRQRMASTEVTDHWNDAFVIEGDSVKSLL</sequence>
<organism evidence="4 5">
    <name type="scientific">Truncatella angustata</name>
    <dbReference type="NCBI Taxonomy" id="152316"/>
    <lineage>
        <taxon>Eukaryota</taxon>
        <taxon>Fungi</taxon>
        <taxon>Dikarya</taxon>
        <taxon>Ascomycota</taxon>
        <taxon>Pezizomycotina</taxon>
        <taxon>Sordariomycetes</taxon>
        <taxon>Xylariomycetidae</taxon>
        <taxon>Amphisphaeriales</taxon>
        <taxon>Sporocadaceae</taxon>
        <taxon>Truncatella</taxon>
    </lineage>
</organism>
<protein>
    <submittedName>
        <fullName evidence="4">Ankyrin repeat-containing domain protein</fullName>
    </submittedName>
</protein>
<comment type="caution">
    <text evidence="4">The sequence shown here is derived from an EMBL/GenBank/DDBJ whole genome shotgun (WGS) entry which is preliminary data.</text>
</comment>
<dbReference type="InterPro" id="IPR036770">
    <property type="entry name" value="Ankyrin_rpt-contain_sf"/>
</dbReference>
<feature type="repeat" description="ANK" evidence="3">
    <location>
        <begin position="160"/>
        <end position="192"/>
    </location>
</feature>
<evidence type="ECO:0000313" key="4">
    <source>
        <dbReference type="EMBL" id="KAH6647699.1"/>
    </source>
</evidence>
<dbReference type="PANTHER" id="PTHR24198">
    <property type="entry name" value="ANKYRIN REPEAT AND PROTEIN KINASE DOMAIN-CONTAINING PROTEIN"/>
    <property type="match status" value="1"/>
</dbReference>